<evidence type="ECO:0000313" key="8">
    <source>
        <dbReference type="Proteomes" id="UP000314294"/>
    </source>
</evidence>
<reference evidence="7 8" key="1">
    <citation type="submission" date="2019-03" db="EMBL/GenBank/DDBJ databases">
        <title>First draft genome of Liparis tanakae, snailfish: a comprehensive survey of snailfish specific genes.</title>
        <authorList>
            <person name="Kim W."/>
            <person name="Song I."/>
            <person name="Jeong J.-H."/>
            <person name="Kim D."/>
            <person name="Kim S."/>
            <person name="Ryu S."/>
            <person name="Song J.Y."/>
            <person name="Lee S.K."/>
        </authorList>
    </citation>
    <scope>NUCLEOTIDE SEQUENCE [LARGE SCALE GENOMIC DNA]</scope>
    <source>
        <tissue evidence="7">Muscle</tissue>
    </source>
</reference>
<dbReference type="SMART" id="SM00185">
    <property type="entry name" value="ARM"/>
    <property type="match status" value="3"/>
</dbReference>
<dbReference type="AlphaFoldDB" id="A0A4Z2EWV6"/>
<dbReference type="InterPro" id="IPR016024">
    <property type="entry name" value="ARM-type_fold"/>
</dbReference>
<dbReference type="Pfam" id="PF25013">
    <property type="entry name" value="LRR_Zer-1"/>
    <property type="match status" value="1"/>
</dbReference>
<evidence type="ECO:0000256" key="1">
    <source>
        <dbReference type="ARBA" id="ARBA00009420"/>
    </source>
</evidence>
<accession>A0A4Z2EWV6</accession>
<comment type="similarity">
    <text evidence="1">Belongs to the zyg-11 family.</text>
</comment>
<dbReference type="InterPro" id="IPR000225">
    <property type="entry name" value="Armadillo"/>
</dbReference>
<feature type="region of interest" description="Disordered" evidence="4">
    <location>
        <begin position="1"/>
        <end position="20"/>
    </location>
</feature>
<dbReference type="Pfam" id="PF22964">
    <property type="entry name" value="ZER1-like_2nd"/>
    <property type="match status" value="1"/>
</dbReference>
<dbReference type="PANTHER" id="PTHR12904">
    <property type="match status" value="1"/>
</dbReference>
<dbReference type="InterPro" id="IPR055142">
    <property type="entry name" value="ZER1-like_C"/>
</dbReference>
<dbReference type="InterPro" id="IPR056845">
    <property type="entry name" value="LRR_Zer-1"/>
</dbReference>
<evidence type="ECO:0000256" key="3">
    <source>
        <dbReference type="ARBA" id="ARBA00022786"/>
    </source>
</evidence>
<feature type="domain" description="Zer-1-like leucine-rich repeats region" evidence="6">
    <location>
        <begin position="255"/>
        <end position="312"/>
    </location>
</feature>
<comment type="caution">
    <text evidence="7">The sequence shown here is derived from an EMBL/GenBank/DDBJ whole genome shotgun (WGS) entry which is preliminary data.</text>
</comment>
<dbReference type="InterPro" id="IPR011989">
    <property type="entry name" value="ARM-like"/>
</dbReference>
<evidence type="ECO:0000313" key="7">
    <source>
        <dbReference type="EMBL" id="TNN33299.1"/>
    </source>
</evidence>
<keyword evidence="2" id="KW-0433">Leucine-rich repeat</keyword>
<gene>
    <name evidence="7" type="primary">ZER1</name>
    <name evidence="7" type="ORF">EYF80_056540</name>
</gene>
<evidence type="ECO:0000259" key="5">
    <source>
        <dbReference type="Pfam" id="PF22964"/>
    </source>
</evidence>
<dbReference type="Gene3D" id="3.80.10.10">
    <property type="entry name" value="Ribonuclease Inhibitor"/>
    <property type="match status" value="1"/>
</dbReference>
<dbReference type="EMBL" id="SRLO01002284">
    <property type="protein sequence ID" value="TNN33299.1"/>
    <property type="molecule type" value="Genomic_DNA"/>
</dbReference>
<keyword evidence="8" id="KW-1185">Reference proteome</keyword>
<name>A0A4Z2EWV6_9TELE</name>
<dbReference type="SUPFAM" id="SSF48371">
    <property type="entry name" value="ARM repeat"/>
    <property type="match status" value="1"/>
</dbReference>
<dbReference type="OrthoDB" id="5783533at2759"/>
<feature type="domain" description="Protein zer-1 homolog-like C-terminal" evidence="5">
    <location>
        <begin position="379"/>
        <end position="595"/>
    </location>
</feature>
<evidence type="ECO:0000256" key="4">
    <source>
        <dbReference type="SAM" id="MobiDB-lite"/>
    </source>
</evidence>
<dbReference type="SUPFAM" id="SSF52047">
    <property type="entry name" value="RNI-like"/>
    <property type="match status" value="1"/>
</dbReference>
<evidence type="ECO:0000259" key="6">
    <source>
        <dbReference type="Pfam" id="PF25013"/>
    </source>
</evidence>
<dbReference type="Gene3D" id="1.25.10.10">
    <property type="entry name" value="Leucine-rich Repeat Variant"/>
    <property type="match status" value="1"/>
</dbReference>
<dbReference type="InterPro" id="IPR032675">
    <property type="entry name" value="LRR_dom_sf"/>
</dbReference>
<dbReference type="GO" id="GO:0031462">
    <property type="term" value="C:Cul2-RING ubiquitin ligase complex"/>
    <property type="evidence" value="ECO:0007669"/>
    <property type="project" value="TreeGrafter"/>
</dbReference>
<evidence type="ECO:0000256" key="2">
    <source>
        <dbReference type="ARBA" id="ARBA00022614"/>
    </source>
</evidence>
<organism evidence="7 8">
    <name type="scientific">Liparis tanakae</name>
    <name type="common">Tanaka's snailfish</name>
    <dbReference type="NCBI Taxonomy" id="230148"/>
    <lineage>
        <taxon>Eukaryota</taxon>
        <taxon>Metazoa</taxon>
        <taxon>Chordata</taxon>
        <taxon>Craniata</taxon>
        <taxon>Vertebrata</taxon>
        <taxon>Euteleostomi</taxon>
        <taxon>Actinopterygii</taxon>
        <taxon>Neopterygii</taxon>
        <taxon>Teleostei</taxon>
        <taxon>Neoteleostei</taxon>
        <taxon>Acanthomorphata</taxon>
        <taxon>Eupercaria</taxon>
        <taxon>Perciformes</taxon>
        <taxon>Cottioidei</taxon>
        <taxon>Cottales</taxon>
        <taxon>Liparidae</taxon>
        <taxon>Liparis</taxon>
    </lineage>
</organism>
<keyword evidence="3" id="KW-0833">Ubl conjugation pathway</keyword>
<dbReference type="Proteomes" id="UP000314294">
    <property type="component" value="Unassembled WGS sequence"/>
</dbReference>
<sequence length="689" mass="78169">MVPRSRPEPQREADMAAKAGDDPDSLMAVATVFCLRNLRRTMCCQGARSPLSLRSDVFLPSEICDKLVNAYMELVHTDSNFEPEESFFQLFSDPRSTRLTRVQLREDVVRDRDLEAIQKQDLIELHLTYCNSLSSRSLKTLACFRETLVSLCLFGCSHIFYRKGGAPLACNEDSEDEDEDGPASRPALETDFSFQGFPRLRLLNLGGLPDEVDAEKLLRPLKALTSLDLSNVHLPGTAFLTQWSERLASLVLYNRLVHLVSLDVSGHTMLDNCSVPPCEDAVGRPSTEPSKSSIAPLRELRRPLLFLGLYDTSLCTATHIPAYKVTGSKNEDQVLNAIEVYTEFRPELAQRAINQLFDIARIQHCSQLLRALQLVIAALKCHKYDKSIQVTGSAALFYLTNTEYRSDQSVRLRREVIQVVLNGMEQYQEVTVQRNCCLTLCNFSIPEELEFQYRRVNQLLLKILEPARQDESIQRIAVHLCNALVCQVDNQHKEAVGKMGFVKTMLNLIQKKLQDRLCDQVMEFSWSALWNITDETPDNCQMFLNCRGMSLFLECLQEFPDKQELHRNMLGLLGNVAEVKALRPQLLTPQFISVFRSFEPILRLLPQSIAPVSQHWATWALFNLVSVYPSKYCPLLIKEGGVTLLEKVLELDSSDPETKDMASKVMEQCENFKEDPMETSQEVNSGQRG</sequence>
<protein>
    <submittedName>
        <fullName evidence="7">Protein zer-1</fullName>
    </submittedName>
</protein>
<dbReference type="PANTHER" id="PTHR12904:SF23">
    <property type="entry name" value="PROTEIN ZER-1 HOMOLOG"/>
    <property type="match status" value="1"/>
</dbReference>
<dbReference type="InterPro" id="IPR051341">
    <property type="entry name" value="Zyg-11_UBL_adapter"/>
</dbReference>
<proteinExistence type="inferred from homology"/>